<comment type="similarity">
    <text evidence="1">Belongs to the class IV-like SAM-binding methyltransferase superfamily. RNA methyltransferase TrmH family.</text>
</comment>
<dbReference type="Gene3D" id="3.40.1280.10">
    <property type="match status" value="1"/>
</dbReference>
<dbReference type="SUPFAM" id="SSF75217">
    <property type="entry name" value="alpha/beta knot"/>
    <property type="match status" value="1"/>
</dbReference>
<dbReference type="GO" id="GO:0003723">
    <property type="term" value="F:RNA binding"/>
    <property type="evidence" value="ECO:0007669"/>
    <property type="project" value="InterPro"/>
</dbReference>
<evidence type="ECO:0000259" key="4">
    <source>
        <dbReference type="SMART" id="SM00967"/>
    </source>
</evidence>
<dbReference type="AlphaFoldDB" id="A0A6J7E8W5"/>
<dbReference type="EMBL" id="CAFBLW010000050">
    <property type="protein sequence ID" value="CAB4877560.1"/>
    <property type="molecule type" value="Genomic_DNA"/>
</dbReference>
<keyword evidence="3" id="KW-0808">Transferase</keyword>
<reference evidence="5" key="1">
    <citation type="submission" date="2020-05" db="EMBL/GenBank/DDBJ databases">
        <authorList>
            <person name="Chiriac C."/>
            <person name="Salcher M."/>
            <person name="Ghai R."/>
            <person name="Kavagutti S V."/>
        </authorList>
    </citation>
    <scope>NUCLEOTIDE SEQUENCE</scope>
</reference>
<dbReference type="GO" id="GO:0032259">
    <property type="term" value="P:methylation"/>
    <property type="evidence" value="ECO:0007669"/>
    <property type="project" value="UniProtKB-KW"/>
</dbReference>
<dbReference type="Pfam" id="PF22435">
    <property type="entry name" value="MRM3-like_sub_bind"/>
    <property type="match status" value="1"/>
</dbReference>
<dbReference type="SMART" id="SM00967">
    <property type="entry name" value="SpoU_sub_bind"/>
    <property type="match status" value="1"/>
</dbReference>
<evidence type="ECO:0000256" key="1">
    <source>
        <dbReference type="ARBA" id="ARBA00007228"/>
    </source>
</evidence>
<dbReference type="InterPro" id="IPR029026">
    <property type="entry name" value="tRNA_m1G_MTases_N"/>
</dbReference>
<dbReference type="PANTHER" id="PTHR43191">
    <property type="entry name" value="RRNA METHYLTRANSFERASE 3"/>
    <property type="match status" value="1"/>
</dbReference>
<proteinExistence type="inferred from homology"/>
<name>A0A6J7E8W5_9ZZZZ</name>
<accession>A0A6J7E8W5</accession>
<sequence length="270" mass="28919">MIESLHSPHIARVKALINSRGNKERSEHGEFIAEGLQCASEAIASKDGPRIKHLYVTESGRSRLVDRGVELHEVDVIDVSEPVMAAMSSTITPQGIVAICELSSKSFAELKTNGKSRFIYLHEIQDPGNAGTILRTADAMGIDAVIASSGSVDMYSPKVVRATAGSLWHVPLFTGITFEQLVSQFPETTKIALSARGEISLPDLDIQGDCIAIFGNEARGIDAVLSKDVLHVSIPMEGSAESLNLSAAASIVMYTLSKSVNLPHSIKTTH</sequence>
<organism evidence="5">
    <name type="scientific">freshwater metagenome</name>
    <dbReference type="NCBI Taxonomy" id="449393"/>
    <lineage>
        <taxon>unclassified sequences</taxon>
        <taxon>metagenomes</taxon>
        <taxon>ecological metagenomes</taxon>
    </lineage>
</organism>
<dbReference type="GO" id="GO:0008173">
    <property type="term" value="F:RNA methyltransferase activity"/>
    <property type="evidence" value="ECO:0007669"/>
    <property type="project" value="InterPro"/>
</dbReference>
<dbReference type="InterPro" id="IPR029064">
    <property type="entry name" value="Ribosomal_eL30-like_sf"/>
</dbReference>
<keyword evidence="2" id="KW-0489">Methyltransferase</keyword>
<evidence type="ECO:0000313" key="5">
    <source>
        <dbReference type="EMBL" id="CAB4877560.1"/>
    </source>
</evidence>
<feature type="domain" description="RNA 2-O ribose methyltransferase substrate binding" evidence="4">
    <location>
        <begin position="32"/>
        <end position="106"/>
    </location>
</feature>
<dbReference type="Pfam" id="PF00588">
    <property type="entry name" value="SpoU_methylase"/>
    <property type="match status" value="1"/>
</dbReference>
<dbReference type="SUPFAM" id="SSF55315">
    <property type="entry name" value="L30e-like"/>
    <property type="match status" value="1"/>
</dbReference>
<evidence type="ECO:0000256" key="3">
    <source>
        <dbReference type="ARBA" id="ARBA00022679"/>
    </source>
</evidence>
<dbReference type="InterPro" id="IPR013123">
    <property type="entry name" value="SpoU_subst-bd"/>
</dbReference>
<dbReference type="Gene3D" id="3.30.1330.30">
    <property type="match status" value="1"/>
</dbReference>
<dbReference type="InterPro" id="IPR051259">
    <property type="entry name" value="rRNA_Methyltransferase"/>
</dbReference>
<dbReference type="InterPro" id="IPR001537">
    <property type="entry name" value="SpoU_MeTrfase"/>
</dbReference>
<dbReference type="InterPro" id="IPR053888">
    <property type="entry name" value="MRM3-like_sub_bind"/>
</dbReference>
<dbReference type="InterPro" id="IPR029028">
    <property type="entry name" value="Alpha/beta_knot_MTases"/>
</dbReference>
<dbReference type="CDD" id="cd18095">
    <property type="entry name" value="SpoU-like_rRNA-MTase"/>
    <property type="match status" value="1"/>
</dbReference>
<evidence type="ECO:0000256" key="2">
    <source>
        <dbReference type="ARBA" id="ARBA00022603"/>
    </source>
</evidence>
<dbReference type="GO" id="GO:0005737">
    <property type="term" value="C:cytoplasm"/>
    <property type="evidence" value="ECO:0007669"/>
    <property type="project" value="UniProtKB-ARBA"/>
</dbReference>
<protein>
    <submittedName>
        <fullName evidence="5">Unannotated protein</fullName>
    </submittedName>
</protein>
<gene>
    <name evidence="5" type="ORF">UFOPK3461_00694</name>
</gene>
<dbReference type="PANTHER" id="PTHR43191:SF2">
    <property type="entry name" value="RRNA METHYLTRANSFERASE 3, MITOCHONDRIAL"/>
    <property type="match status" value="1"/>
</dbReference>
<dbReference type="GO" id="GO:0006396">
    <property type="term" value="P:RNA processing"/>
    <property type="evidence" value="ECO:0007669"/>
    <property type="project" value="InterPro"/>
</dbReference>